<protein>
    <recommendedName>
        <fullName evidence="1">Microcystinase C</fullName>
        <shortName evidence="1">MlrC</shortName>
    </recommendedName>
</protein>
<dbReference type="RefSeq" id="WP_114728172.1">
    <property type="nucleotide sequence ID" value="NZ_BJMI01000024.1"/>
</dbReference>
<evidence type="ECO:0000259" key="3">
    <source>
        <dbReference type="Pfam" id="PF07364"/>
    </source>
</evidence>
<evidence type="ECO:0000259" key="2">
    <source>
        <dbReference type="Pfam" id="PF07171"/>
    </source>
</evidence>
<dbReference type="GO" id="GO:0006508">
    <property type="term" value="P:proteolysis"/>
    <property type="evidence" value="ECO:0007669"/>
    <property type="project" value="UniProtKB-KW"/>
</dbReference>
<dbReference type="Pfam" id="PF07171">
    <property type="entry name" value="MlrC_C"/>
    <property type="match status" value="1"/>
</dbReference>
<comment type="similarity">
    <text evidence="1">Belongs to the peptidase M81 family.</text>
</comment>
<keyword evidence="1" id="KW-0482">Metalloprotease</keyword>
<dbReference type="EMBL" id="QQAW01000008">
    <property type="protein sequence ID" value="RDI36817.1"/>
    <property type="molecule type" value="Genomic_DNA"/>
</dbReference>
<evidence type="ECO:0000313" key="4">
    <source>
        <dbReference type="EMBL" id="MBB2187272.1"/>
    </source>
</evidence>
<dbReference type="PIRSF" id="PIRSF012702">
    <property type="entry name" value="UCP012702"/>
    <property type="match status" value="1"/>
</dbReference>
<organism evidence="5 6">
    <name type="scientific">Gluconacetobacter liquefaciens</name>
    <name type="common">Acetobacter liquefaciens</name>
    <dbReference type="NCBI Taxonomy" id="89584"/>
    <lineage>
        <taxon>Bacteria</taxon>
        <taxon>Pseudomonadati</taxon>
        <taxon>Pseudomonadota</taxon>
        <taxon>Alphaproteobacteria</taxon>
        <taxon>Acetobacterales</taxon>
        <taxon>Acetobacteraceae</taxon>
        <taxon>Gluconacetobacter</taxon>
    </lineage>
</organism>
<dbReference type="Proteomes" id="UP000562982">
    <property type="component" value="Unassembled WGS sequence"/>
</dbReference>
<keyword evidence="6" id="KW-1185">Reference proteome</keyword>
<comment type="function">
    <text evidence="1">Involved in peptidolytic degradation of cyclic heptapeptide hepatotoxin microcystin (MC).</text>
</comment>
<dbReference type="EMBL" id="JABEQI010000007">
    <property type="protein sequence ID" value="MBB2187272.1"/>
    <property type="molecule type" value="Genomic_DNA"/>
</dbReference>
<dbReference type="AlphaFoldDB" id="A0A370FYV8"/>
<comment type="caution">
    <text evidence="5">The sequence shown here is derived from an EMBL/GenBank/DDBJ whole genome shotgun (WGS) entry which is preliminary data.</text>
</comment>
<reference evidence="5 6" key="1">
    <citation type="submission" date="2018-07" db="EMBL/GenBank/DDBJ databases">
        <title>Genomic Encyclopedia of Type Strains, Phase IV (KMG-IV): sequencing the most valuable type-strain genomes for metagenomic binning, comparative biology and taxonomic classification.</title>
        <authorList>
            <person name="Goeker M."/>
        </authorList>
    </citation>
    <scope>NUCLEOTIDE SEQUENCE [LARGE SCALE GENOMIC DNA]</scope>
    <source>
        <strain evidence="5 6">DSM 5603</strain>
    </source>
</reference>
<accession>A0A370FYV8</accession>
<dbReference type="InterPro" id="IPR009197">
    <property type="entry name" value="MlrC"/>
</dbReference>
<dbReference type="Proteomes" id="UP000254958">
    <property type="component" value="Unassembled WGS sequence"/>
</dbReference>
<sequence>MRIAIGGIGHETNSFCPGVTPLEKFLDGGEMPPALEGAALVPTLATLNFGASGFIRAMPTAHFVPLAWGQGGAGAPVADAAFEWFATRMTARLRDARPVDAVYLDLHGAMMTESLADAEGELLRRIRPVVGPDVPIVASMDYHGNLTVAMLEQLDALSSYRTYPHVDRHDAGARVARMLEEIMRRGRPTAKRIARGPFLIPLPFENTDRDPSRSLVRHVESGPPGVLSFEYVPGFAASDFPEAGPSVFAIGYDQDRVDAAVTTLHGHLVAAEDAFAEPILDADQALAEAATIRLQGARGPVILADTQDNPGGGGTGNTTGLLRAMLSAGVRKAALAILYDPRAAQVAHAAGVGAEIEIALGGQDGPVGSAPLHGRFTVMALSDGGFTATGRTVGGRRIALGLTAVLRIAGIDVIVASIAMQPYDIMVFRHLGLEPTGYDLLALKSTVHFRADFAPLAAAVLLVKSPGRHLVDLPDHPFTALRPGIRLGPGGPAFVARGDRSPL</sequence>
<reference evidence="4 7" key="2">
    <citation type="submission" date="2020-04" db="EMBL/GenBank/DDBJ databases">
        <title>Description of novel Gluconacetobacter.</title>
        <authorList>
            <person name="Sombolestani A."/>
        </authorList>
    </citation>
    <scope>NUCLEOTIDE SEQUENCE [LARGE SCALE GENOMIC DNA]</scope>
    <source>
        <strain evidence="4 7">LMG 1382</strain>
    </source>
</reference>
<evidence type="ECO:0000313" key="6">
    <source>
        <dbReference type="Proteomes" id="UP000254958"/>
    </source>
</evidence>
<feature type="domain" description="Microcystin LR degradation protein MlrC N-terminal" evidence="3">
    <location>
        <begin position="2"/>
        <end position="289"/>
    </location>
</feature>
<evidence type="ECO:0000313" key="5">
    <source>
        <dbReference type="EMBL" id="RDI36817.1"/>
    </source>
</evidence>
<evidence type="ECO:0000256" key="1">
    <source>
        <dbReference type="PIRNR" id="PIRNR012702"/>
    </source>
</evidence>
<keyword evidence="1" id="KW-0378">Hydrolase</keyword>
<keyword evidence="1" id="KW-0479">Metal-binding</keyword>
<proteinExistence type="inferred from homology"/>
<dbReference type="OrthoDB" id="9782658at2"/>
<evidence type="ECO:0000313" key="7">
    <source>
        <dbReference type="Proteomes" id="UP000562982"/>
    </source>
</evidence>
<name>A0A370FYV8_GLULI</name>
<dbReference type="InterPro" id="IPR015995">
    <property type="entry name" value="MlrC_N"/>
</dbReference>
<dbReference type="GO" id="GO:0008237">
    <property type="term" value="F:metallopeptidase activity"/>
    <property type="evidence" value="ECO:0007669"/>
    <property type="project" value="UniProtKB-KW"/>
</dbReference>
<gene>
    <name evidence="5" type="ORF">C7453_108109</name>
    <name evidence="4" type="ORF">HLH32_12940</name>
</gene>
<dbReference type="Pfam" id="PF07364">
    <property type="entry name" value="DUF1485"/>
    <property type="match status" value="1"/>
</dbReference>
<dbReference type="GO" id="GO:0046872">
    <property type="term" value="F:metal ion binding"/>
    <property type="evidence" value="ECO:0007669"/>
    <property type="project" value="UniProtKB-KW"/>
</dbReference>
<feature type="domain" description="Microcystin LR degradation protein MlrC C-terminal" evidence="2">
    <location>
        <begin position="303"/>
        <end position="478"/>
    </location>
</feature>
<keyword evidence="1" id="KW-0645">Protease</keyword>
<comment type="cofactor">
    <cofactor evidence="1">
        <name>Zn(2+)</name>
        <dbReference type="ChEBI" id="CHEBI:29105"/>
    </cofactor>
    <text evidence="1">Binds 1 zinc ion per subunit.</text>
</comment>
<dbReference type="InterPro" id="IPR010799">
    <property type="entry name" value="MlrC_C"/>
</dbReference>